<dbReference type="GO" id="GO:0007030">
    <property type="term" value="P:Golgi organization"/>
    <property type="evidence" value="ECO:0007669"/>
    <property type="project" value="TreeGrafter"/>
</dbReference>
<evidence type="ECO:0000256" key="1">
    <source>
        <dbReference type="SAM" id="MobiDB-lite"/>
    </source>
</evidence>
<feature type="compositionally biased region" description="Gly residues" evidence="1">
    <location>
        <begin position="135"/>
        <end position="144"/>
    </location>
</feature>
<dbReference type="PANTHER" id="PTHR13402:SF6">
    <property type="entry name" value="SECRETORY 16, ISOFORM I"/>
    <property type="match status" value="1"/>
</dbReference>
<feature type="region of interest" description="Disordered" evidence="1">
    <location>
        <begin position="99"/>
        <end position="147"/>
    </location>
</feature>
<comment type="caution">
    <text evidence="2">The sequence shown here is derived from an EMBL/GenBank/DDBJ whole genome shotgun (WGS) entry which is preliminary data.</text>
</comment>
<name>A0A2G8KRS5_STIJA</name>
<keyword evidence="3" id="KW-1185">Reference proteome</keyword>
<feature type="region of interest" description="Disordered" evidence="1">
    <location>
        <begin position="180"/>
        <end position="222"/>
    </location>
</feature>
<sequence length="294" mass="31602">MKSSYEGGEPTPTSDAGQGFTYNQDVSQQQAAYSNQQWQGQQYVTEQNQQYQGDVNLAASANSNFSEYSTTTGTETCGDTTDYGESMTSQAGFDYYRQSTQRSRADTADTITGPTHRQRTQSGSTHQSRSRTAPGTGGAGGGWFSGLFNKLRSKNGKEIHLPDDNSQSIVWDSEKKKWVNTLGGDDDDSVPQGPPPSDMELIKQQAGPSAGPGGLAPPVGVNKFSRKTNAARYVDVLNNDSSAPSVPTPSSLLPPIQSATTAPVNFYIPEAAPDTNEANTQQQQPQQQQQNNSK</sequence>
<dbReference type="OrthoDB" id="8918678at2759"/>
<dbReference type="GO" id="GO:0070971">
    <property type="term" value="C:endoplasmic reticulum exit site"/>
    <property type="evidence" value="ECO:0007669"/>
    <property type="project" value="TreeGrafter"/>
</dbReference>
<feature type="region of interest" description="Disordered" evidence="1">
    <location>
        <begin position="1"/>
        <end position="41"/>
    </location>
</feature>
<protein>
    <submittedName>
        <fullName evidence="2">Uncharacterized protein</fullName>
    </submittedName>
</protein>
<dbReference type="STRING" id="307972.A0A2G8KRS5"/>
<feature type="compositionally biased region" description="Low complexity" evidence="1">
    <location>
        <begin position="27"/>
        <end position="41"/>
    </location>
</feature>
<dbReference type="PANTHER" id="PTHR13402">
    <property type="entry name" value="RGPR-RELATED"/>
    <property type="match status" value="1"/>
</dbReference>
<accession>A0A2G8KRS5</accession>
<gene>
    <name evidence="2" type="ORF">BSL78_12436</name>
</gene>
<dbReference type="GO" id="GO:0012507">
    <property type="term" value="C:ER to Golgi transport vesicle membrane"/>
    <property type="evidence" value="ECO:0007669"/>
    <property type="project" value="TreeGrafter"/>
</dbReference>
<evidence type="ECO:0000313" key="3">
    <source>
        <dbReference type="Proteomes" id="UP000230750"/>
    </source>
</evidence>
<dbReference type="Proteomes" id="UP000230750">
    <property type="component" value="Unassembled WGS sequence"/>
</dbReference>
<feature type="region of interest" description="Disordered" evidence="1">
    <location>
        <begin position="264"/>
        <end position="294"/>
    </location>
</feature>
<feature type="compositionally biased region" description="Low complexity" evidence="1">
    <location>
        <begin position="66"/>
        <end position="83"/>
    </location>
</feature>
<organism evidence="2 3">
    <name type="scientific">Stichopus japonicus</name>
    <name type="common">Sea cucumber</name>
    <dbReference type="NCBI Taxonomy" id="307972"/>
    <lineage>
        <taxon>Eukaryota</taxon>
        <taxon>Metazoa</taxon>
        <taxon>Echinodermata</taxon>
        <taxon>Eleutherozoa</taxon>
        <taxon>Echinozoa</taxon>
        <taxon>Holothuroidea</taxon>
        <taxon>Aspidochirotacea</taxon>
        <taxon>Aspidochirotida</taxon>
        <taxon>Stichopodidae</taxon>
        <taxon>Apostichopus</taxon>
    </lineage>
</organism>
<dbReference type="GO" id="GO:0070973">
    <property type="term" value="P:protein localization to endoplasmic reticulum exit site"/>
    <property type="evidence" value="ECO:0007669"/>
    <property type="project" value="TreeGrafter"/>
</dbReference>
<feature type="compositionally biased region" description="Polar residues" evidence="1">
    <location>
        <begin position="109"/>
        <end position="131"/>
    </location>
</feature>
<feature type="region of interest" description="Disordered" evidence="1">
    <location>
        <begin position="66"/>
        <end position="85"/>
    </location>
</feature>
<evidence type="ECO:0000313" key="2">
    <source>
        <dbReference type="EMBL" id="PIK50703.1"/>
    </source>
</evidence>
<feature type="compositionally biased region" description="Low complexity" evidence="1">
    <location>
        <begin position="281"/>
        <end position="294"/>
    </location>
</feature>
<feature type="compositionally biased region" description="Polar residues" evidence="1">
    <location>
        <begin position="11"/>
        <end position="26"/>
    </location>
</feature>
<reference evidence="2 3" key="1">
    <citation type="journal article" date="2017" name="PLoS Biol.">
        <title>The sea cucumber genome provides insights into morphological evolution and visceral regeneration.</title>
        <authorList>
            <person name="Zhang X."/>
            <person name="Sun L."/>
            <person name="Yuan J."/>
            <person name="Sun Y."/>
            <person name="Gao Y."/>
            <person name="Zhang L."/>
            <person name="Li S."/>
            <person name="Dai H."/>
            <person name="Hamel J.F."/>
            <person name="Liu C."/>
            <person name="Yu Y."/>
            <person name="Liu S."/>
            <person name="Lin W."/>
            <person name="Guo K."/>
            <person name="Jin S."/>
            <person name="Xu P."/>
            <person name="Storey K.B."/>
            <person name="Huan P."/>
            <person name="Zhang T."/>
            <person name="Zhou Y."/>
            <person name="Zhang J."/>
            <person name="Lin C."/>
            <person name="Li X."/>
            <person name="Xing L."/>
            <person name="Huo D."/>
            <person name="Sun M."/>
            <person name="Wang L."/>
            <person name="Mercier A."/>
            <person name="Li F."/>
            <person name="Yang H."/>
            <person name="Xiang J."/>
        </authorList>
    </citation>
    <scope>NUCLEOTIDE SEQUENCE [LARGE SCALE GENOMIC DNA]</scope>
    <source>
        <strain evidence="2">Shaxun</strain>
        <tissue evidence="2">Muscle</tissue>
    </source>
</reference>
<dbReference type="AlphaFoldDB" id="A0A2G8KRS5"/>
<proteinExistence type="predicted"/>
<dbReference type="EMBL" id="MRZV01000408">
    <property type="protein sequence ID" value="PIK50703.1"/>
    <property type="molecule type" value="Genomic_DNA"/>
</dbReference>